<dbReference type="Proteomes" id="UP000318186">
    <property type="component" value="Unassembled WGS sequence"/>
</dbReference>
<gene>
    <name evidence="1" type="ORF">FHX80_113215</name>
</gene>
<protein>
    <submittedName>
        <fullName evidence="1">Uncharacterized protein</fullName>
    </submittedName>
</protein>
<accession>A0A561UZJ0</accession>
<reference evidence="1 2" key="1">
    <citation type="submission" date="2019-06" db="EMBL/GenBank/DDBJ databases">
        <title>Sequencing the genomes of 1000 actinobacteria strains.</title>
        <authorList>
            <person name="Klenk H.-P."/>
        </authorList>
    </citation>
    <scope>NUCLEOTIDE SEQUENCE [LARGE SCALE GENOMIC DNA]</scope>
    <source>
        <strain evidence="1 2">DSM 42059</strain>
    </source>
</reference>
<evidence type="ECO:0000313" key="1">
    <source>
        <dbReference type="EMBL" id="TWG04744.1"/>
    </source>
</evidence>
<comment type="caution">
    <text evidence="1">The sequence shown here is derived from an EMBL/GenBank/DDBJ whole genome shotgun (WGS) entry which is preliminary data.</text>
</comment>
<dbReference type="AlphaFoldDB" id="A0A561UZJ0"/>
<proteinExistence type="predicted"/>
<sequence length="180" mass="19485">MSGRGLEKDGTIAREGALSRVPEAFVGDGSRRELFIRSGLGAADVVHAHREALLVLRDSIETAHVDAYSDEAWPEEVVPAYERALLMADGALADGLRSAKNDPGMGIDVDVHDDAQFDVLLALAPYTIHAEAWRQGQQLFSANDTGTALWISVTSQQETRLMSRLGALRVTGTAFADRPR</sequence>
<dbReference type="EMBL" id="VIWW01000001">
    <property type="protein sequence ID" value="TWG04744.1"/>
    <property type="molecule type" value="Genomic_DNA"/>
</dbReference>
<name>A0A561UZJ0_9ACTN</name>
<dbReference type="RefSeq" id="WP_145764818.1">
    <property type="nucleotide sequence ID" value="NZ_VIWW01000001.1"/>
</dbReference>
<dbReference type="OrthoDB" id="4191267at2"/>
<evidence type="ECO:0000313" key="2">
    <source>
        <dbReference type="Proteomes" id="UP000318186"/>
    </source>
</evidence>
<organism evidence="1 2">
    <name type="scientific">Streptomyces brevispora</name>
    <dbReference type="NCBI Taxonomy" id="887462"/>
    <lineage>
        <taxon>Bacteria</taxon>
        <taxon>Bacillati</taxon>
        <taxon>Actinomycetota</taxon>
        <taxon>Actinomycetes</taxon>
        <taxon>Kitasatosporales</taxon>
        <taxon>Streptomycetaceae</taxon>
        <taxon>Streptomyces</taxon>
    </lineage>
</organism>